<accession>A0A165PX20</accession>
<keyword evidence="2" id="KW-1185">Reference proteome</keyword>
<dbReference type="EMBL" id="KV425886">
    <property type="protein sequence ID" value="KZW02781.1"/>
    <property type="molecule type" value="Genomic_DNA"/>
</dbReference>
<dbReference type="Proteomes" id="UP000077266">
    <property type="component" value="Unassembled WGS sequence"/>
</dbReference>
<reference evidence="1 2" key="1">
    <citation type="journal article" date="2016" name="Mol. Biol. Evol.">
        <title>Comparative Genomics of Early-Diverging Mushroom-Forming Fungi Provides Insights into the Origins of Lignocellulose Decay Capabilities.</title>
        <authorList>
            <person name="Nagy L.G."/>
            <person name="Riley R."/>
            <person name="Tritt A."/>
            <person name="Adam C."/>
            <person name="Daum C."/>
            <person name="Floudas D."/>
            <person name="Sun H."/>
            <person name="Yadav J.S."/>
            <person name="Pangilinan J."/>
            <person name="Larsson K.H."/>
            <person name="Matsuura K."/>
            <person name="Barry K."/>
            <person name="Labutti K."/>
            <person name="Kuo R."/>
            <person name="Ohm R.A."/>
            <person name="Bhattacharya S.S."/>
            <person name="Shirouzu T."/>
            <person name="Yoshinaga Y."/>
            <person name="Martin F.M."/>
            <person name="Grigoriev I.V."/>
            <person name="Hibbett D.S."/>
        </authorList>
    </citation>
    <scope>NUCLEOTIDE SEQUENCE [LARGE SCALE GENOMIC DNA]</scope>
    <source>
        <strain evidence="1 2">HHB12029</strain>
    </source>
</reference>
<dbReference type="AlphaFoldDB" id="A0A165PX20"/>
<proteinExistence type="predicted"/>
<protein>
    <submittedName>
        <fullName evidence="1">Uncharacterized protein</fullName>
    </submittedName>
</protein>
<sequence length="315" mass="35541">MLSTVLLQKAVAKFSLYSGVALLRTSPALLITMIRVLNLDWSLATAASEDELVRYVQEKSALEASVVVCRLTPDAAHEQFTLDDPCNLLRVNSKLYASWNRGAWAIVPSHLDCVLFWLTEANGKWQDAVATNTQAGRDLRFDDRMKFNALTYNFIVLEEDEFSRPEDFLATTSNHTVAQHYVSREGRLHCVADDVSFEKLHLPLRGDGGHNDVTPFTIVLSAATRFRCMLDRQGALPAHLHALWAQLQATVDALFFKPVGWDDPTARLTDAFVQVSLHGKRRRKPYRDLLAEMEAAEIAINKFHRKARRPPRSVV</sequence>
<organism evidence="1 2">
    <name type="scientific">Exidia glandulosa HHB12029</name>
    <dbReference type="NCBI Taxonomy" id="1314781"/>
    <lineage>
        <taxon>Eukaryota</taxon>
        <taxon>Fungi</taxon>
        <taxon>Dikarya</taxon>
        <taxon>Basidiomycota</taxon>
        <taxon>Agaricomycotina</taxon>
        <taxon>Agaricomycetes</taxon>
        <taxon>Auriculariales</taxon>
        <taxon>Exidiaceae</taxon>
        <taxon>Exidia</taxon>
    </lineage>
</organism>
<dbReference type="InParanoid" id="A0A165PX20"/>
<name>A0A165PX20_EXIGL</name>
<evidence type="ECO:0000313" key="1">
    <source>
        <dbReference type="EMBL" id="KZW02781.1"/>
    </source>
</evidence>
<gene>
    <name evidence="1" type="ORF">EXIGLDRAFT_828919</name>
</gene>
<evidence type="ECO:0000313" key="2">
    <source>
        <dbReference type="Proteomes" id="UP000077266"/>
    </source>
</evidence>